<dbReference type="Pfam" id="PF03544">
    <property type="entry name" value="TonB_C"/>
    <property type="match status" value="1"/>
</dbReference>
<feature type="compositionally biased region" description="Low complexity" evidence="10">
    <location>
        <begin position="126"/>
        <end position="151"/>
    </location>
</feature>
<comment type="caution">
    <text evidence="12">The sequence shown here is derived from an EMBL/GenBank/DDBJ whole genome shotgun (WGS) entry which is preliminary data.</text>
</comment>
<reference evidence="13" key="1">
    <citation type="journal article" date="2019" name="Int. J. Syst. Evol. Microbiol.">
        <title>The Global Catalogue of Microorganisms (GCM) 10K type strain sequencing project: providing services to taxonomists for standard genome sequencing and annotation.</title>
        <authorList>
            <consortium name="The Broad Institute Genomics Platform"/>
            <consortium name="The Broad Institute Genome Sequencing Center for Infectious Disease"/>
            <person name="Wu L."/>
            <person name="Ma J."/>
        </authorList>
    </citation>
    <scope>NUCLEOTIDE SEQUENCE [LARGE SCALE GENOMIC DNA]</scope>
    <source>
        <strain evidence="13">CCUG 62945</strain>
    </source>
</reference>
<dbReference type="RefSeq" id="WP_380187757.1">
    <property type="nucleotide sequence ID" value="NZ_JBHTBQ010000014.1"/>
</dbReference>
<evidence type="ECO:0000256" key="5">
    <source>
        <dbReference type="ARBA" id="ARBA00022519"/>
    </source>
</evidence>
<dbReference type="PANTHER" id="PTHR33446">
    <property type="entry name" value="PROTEIN TONB-RELATED"/>
    <property type="match status" value="1"/>
</dbReference>
<gene>
    <name evidence="12" type="ORF">ACFQNF_09560</name>
</gene>
<keyword evidence="7" id="KW-0653">Protein transport</keyword>
<dbReference type="InterPro" id="IPR037682">
    <property type="entry name" value="TonB_C"/>
</dbReference>
<feature type="region of interest" description="Disordered" evidence="10">
    <location>
        <begin position="104"/>
        <end position="161"/>
    </location>
</feature>
<keyword evidence="5" id="KW-0997">Cell inner membrane</keyword>
<evidence type="ECO:0000259" key="11">
    <source>
        <dbReference type="PROSITE" id="PS52015"/>
    </source>
</evidence>
<sequence length="254" mass="26698">MHTAPQPMRWRTGILLVSSVYLMLLFMLLRQPVAMLASPMPAAAVMLVMAPQISSSATKQQQAVGAQQSVAVKPAKPNSAKPEKLPSLASAQVPVIIAAAEKTHTAPTPAADPKPVPDKTPPSETPPTAAAANSSAAPAPAAIQSAQTAAPFNSDSPSNSAASLNWQSQVLSHLGKYKRYPGDARLRKQAGAAWVKFTITAEGKVLNKQLITSSGALILDREALQILERAQPLPLPPKQIAIVITLPVHFGLEN</sequence>
<dbReference type="NCBIfam" id="TIGR01352">
    <property type="entry name" value="tonB_Cterm"/>
    <property type="match status" value="1"/>
</dbReference>
<keyword evidence="8" id="KW-1133">Transmembrane helix</keyword>
<feature type="compositionally biased region" description="Pro residues" evidence="10">
    <location>
        <begin position="110"/>
        <end position="125"/>
    </location>
</feature>
<evidence type="ECO:0000256" key="10">
    <source>
        <dbReference type="SAM" id="MobiDB-lite"/>
    </source>
</evidence>
<name>A0ABW2QYH8_9NEIS</name>
<feature type="domain" description="TonB C-terminal" evidence="11">
    <location>
        <begin position="165"/>
        <end position="254"/>
    </location>
</feature>
<dbReference type="Proteomes" id="UP001596473">
    <property type="component" value="Unassembled WGS sequence"/>
</dbReference>
<evidence type="ECO:0000256" key="7">
    <source>
        <dbReference type="ARBA" id="ARBA00022927"/>
    </source>
</evidence>
<comment type="subcellular location">
    <subcellularLocation>
        <location evidence="1">Cell inner membrane</location>
        <topology evidence="1">Single-pass membrane protein</topology>
        <orientation evidence="1">Periplasmic side</orientation>
    </subcellularLocation>
</comment>
<evidence type="ECO:0000256" key="8">
    <source>
        <dbReference type="ARBA" id="ARBA00022989"/>
    </source>
</evidence>
<evidence type="ECO:0000256" key="4">
    <source>
        <dbReference type="ARBA" id="ARBA00022475"/>
    </source>
</evidence>
<evidence type="ECO:0000256" key="6">
    <source>
        <dbReference type="ARBA" id="ARBA00022692"/>
    </source>
</evidence>
<organism evidence="12 13">
    <name type="scientific">Iodobacter arcticus</name>
    <dbReference type="NCBI Taxonomy" id="590593"/>
    <lineage>
        <taxon>Bacteria</taxon>
        <taxon>Pseudomonadati</taxon>
        <taxon>Pseudomonadota</taxon>
        <taxon>Betaproteobacteria</taxon>
        <taxon>Neisseriales</taxon>
        <taxon>Chitinibacteraceae</taxon>
        <taxon>Iodobacter</taxon>
    </lineage>
</organism>
<evidence type="ECO:0000256" key="9">
    <source>
        <dbReference type="ARBA" id="ARBA00023136"/>
    </source>
</evidence>
<evidence type="ECO:0000313" key="12">
    <source>
        <dbReference type="EMBL" id="MFC7420129.1"/>
    </source>
</evidence>
<dbReference type="PROSITE" id="PS52015">
    <property type="entry name" value="TONB_CTD"/>
    <property type="match status" value="1"/>
</dbReference>
<evidence type="ECO:0000256" key="1">
    <source>
        <dbReference type="ARBA" id="ARBA00004383"/>
    </source>
</evidence>
<keyword evidence="13" id="KW-1185">Reference proteome</keyword>
<keyword evidence="4" id="KW-1003">Cell membrane</keyword>
<dbReference type="InterPro" id="IPR006260">
    <property type="entry name" value="TonB/TolA_C"/>
</dbReference>
<keyword evidence="6" id="KW-0812">Transmembrane</keyword>
<keyword evidence="3" id="KW-0813">Transport</keyword>
<evidence type="ECO:0000256" key="2">
    <source>
        <dbReference type="ARBA" id="ARBA00006555"/>
    </source>
</evidence>
<evidence type="ECO:0000313" key="13">
    <source>
        <dbReference type="Proteomes" id="UP001596473"/>
    </source>
</evidence>
<keyword evidence="9" id="KW-0472">Membrane</keyword>
<accession>A0ABW2QYH8</accession>
<protein>
    <submittedName>
        <fullName evidence="12">TonB family protein</fullName>
    </submittedName>
</protein>
<dbReference type="EMBL" id="JBHTBQ010000014">
    <property type="protein sequence ID" value="MFC7420129.1"/>
    <property type="molecule type" value="Genomic_DNA"/>
</dbReference>
<dbReference type="InterPro" id="IPR051045">
    <property type="entry name" value="TonB-dependent_transducer"/>
</dbReference>
<evidence type="ECO:0000256" key="3">
    <source>
        <dbReference type="ARBA" id="ARBA00022448"/>
    </source>
</evidence>
<dbReference type="Gene3D" id="3.30.1150.10">
    <property type="match status" value="1"/>
</dbReference>
<dbReference type="SUPFAM" id="SSF74653">
    <property type="entry name" value="TolA/TonB C-terminal domain"/>
    <property type="match status" value="1"/>
</dbReference>
<dbReference type="PANTHER" id="PTHR33446:SF2">
    <property type="entry name" value="PROTEIN TONB"/>
    <property type="match status" value="1"/>
</dbReference>
<proteinExistence type="inferred from homology"/>
<comment type="similarity">
    <text evidence="2">Belongs to the TonB family.</text>
</comment>